<evidence type="ECO:0008006" key="4">
    <source>
        <dbReference type="Google" id="ProtNLM"/>
    </source>
</evidence>
<dbReference type="AlphaFoldDB" id="A0A7K0CXD4"/>
<feature type="signal peptide" evidence="1">
    <location>
        <begin position="1"/>
        <end position="29"/>
    </location>
</feature>
<protein>
    <recommendedName>
        <fullName evidence="4">Secreted protein</fullName>
    </recommendedName>
</protein>
<keyword evidence="3" id="KW-1185">Reference proteome</keyword>
<dbReference type="OrthoDB" id="4566760at2"/>
<evidence type="ECO:0000313" key="3">
    <source>
        <dbReference type="Proteomes" id="UP000438448"/>
    </source>
</evidence>
<evidence type="ECO:0000313" key="2">
    <source>
        <dbReference type="EMBL" id="MQY18160.1"/>
    </source>
</evidence>
<comment type="caution">
    <text evidence="2">The sequence shown here is derived from an EMBL/GenBank/DDBJ whole genome shotgun (WGS) entry which is preliminary data.</text>
</comment>
<gene>
    <name evidence="2" type="ORF">NRB20_12290</name>
</gene>
<dbReference type="Proteomes" id="UP000438448">
    <property type="component" value="Unassembled WGS sequence"/>
</dbReference>
<accession>A0A7K0CXD4</accession>
<evidence type="ECO:0000256" key="1">
    <source>
        <dbReference type="SAM" id="SignalP"/>
    </source>
</evidence>
<proteinExistence type="predicted"/>
<feature type="chain" id="PRO_5029488489" description="Secreted protein" evidence="1">
    <location>
        <begin position="30"/>
        <end position="172"/>
    </location>
</feature>
<sequence length="172" mass="18119">MTRSATLTFSAITALAAGGLALGTGTAEAAERTPASRSASCLWAGTAHDRGANIHAGGWTFRCGTDNRGAPSWSRTARTTLPSTVANPGAHADPTDTFSPGAHQPGTSYTDHCVGNQLIEGTEDIFQAVRHNDGRTYWKAISPITDWTFHPLETRPAPTWRSSGSCHDGSLI</sequence>
<dbReference type="RefSeq" id="WP_153408224.1">
    <property type="nucleotide sequence ID" value="NZ_WEGK01000002.1"/>
</dbReference>
<organism evidence="2 3">
    <name type="scientific">Nocardia macrotermitis</name>
    <dbReference type="NCBI Taxonomy" id="2585198"/>
    <lineage>
        <taxon>Bacteria</taxon>
        <taxon>Bacillati</taxon>
        <taxon>Actinomycetota</taxon>
        <taxon>Actinomycetes</taxon>
        <taxon>Mycobacteriales</taxon>
        <taxon>Nocardiaceae</taxon>
        <taxon>Nocardia</taxon>
    </lineage>
</organism>
<dbReference type="EMBL" id="WEGK01000002">
    <property type="protein sequence ID" value="MQY18160.1"/>
    <property type="molecule type" value="Genomic_DNA"/>
</dbReference>
<name>A0A7K0CXD4_9NOCA</name>
<keyword evidence="1" id="KW-0732">Signal</keyword>
<reference evidence="2 3" key="1">
    <citation type="submission" date="2019-10" db="EMBL/GenBank/DDBJ databases">
        <title>Nocardia macrotermitis sp. nov. and Nocardia aurantia sp. nov., isolated from the gut of fungus growing-termite Macrotermes natalensis.</title>
        <authorList>
            <person name="Benndorf R."/>
            <person name="Schwitalla J."/>
            <person name="Martin K."/>
            <person name="De Beer W."/>
            <person name="Kaster A.-K."/>
            <person name="Vollmers J."/>
            <person name="Poulsen M."/>
            <person name="Beemelmanns C."/>
        </authorList>
    </citation>
    <scope>NUCLEOTIDE SEQUENCE [LARGE SCALE GENOMIC DNA]</scope>
    <source>
        <strain evidence="2 3">RB20</strain>
    </source>
</reference>